<feature type="coiled-coil region" evidence="4">
    <location>
        <begin position="132"/>
        <end position="164"/>
    </location>
</feature>
<keyword evidence="2" id="KW-0238">DNA-binding</keyword>
<feature type="compositionally biased region" description="Polar residues" evidence="5">
    <location>
        <begin position="564"/>
        <end position="581"/>
    </location>
</feature>
<proteinExistence type="predicted"/>
<dbReference type="GO" id="GO:0005634">
    <property type="term" value="C:nucleus"/>
    <property type="evidence" value="ECO:0007669"/>
    <property type="project" value="UniProtKB-SubCell"/>
</dbReference>
<dbReference type="GO" id="GO:0003677">
    <property type="term" value="F:DNA binding"/>
    <property type="evidence" value="ECO:0007669"/>
    <property type="project" value="UniProtKB-KW"/>
</dbReference>
<evidence type="ECO:0000256" key="5">
    <source>
        <dbReference type="SAM" id="MobiDB-lite"/>
    </source>
</evidence>
<evidence type="ECO:0000256" key="3">
    <source>
        <dbReference type="ARBA" id="ARBA00023242"/>
    </source>
</evidence>
<dbReference type="InterPro" id="IPR006600">
    <property type="entry name" value="HTH_CenpB_DNA-bd_dom"/>
</dbReference>
<keyword evidence="3" id="KW-0539">Nucleus</keyword>
<feature type="region of interest" description="Disordered" evidence="5">
    <location>
        <begin position="703"/>
        <end position="734"/>
    </location>
</feature>
<evidence type="ECO:0000259" key="6">
    <source>
        <dbReference type="PROSITE" id="PS51253"/>
    </source>
</evidence>
<gene>
    <name evidence="7" type="ORF">PAPOLLO_LOCUS3119</name>
</gene>
<feature type="compositionally biased region" description="Basic and acidic residues" evidence="5">
    <location>
        <begin position="703"/>
        <end position="714"/>
    </location>
</feature>
<dbReference type="Pfam" id="PF03184">
    <property type="entry name" value="DDE_1"/>
    <property type="match status" value="1"/>
</dbReference>
<feature type="region of interest" description="Disordered" evidence="5">
    <location>
        <begin position="557"/>
        <end position="583"/>
    </location>
</feature>
<feature type="compositionally biased region" description="Basic and acidic residues" evidence="5">
    <location>
        <begin position="762"/>
        <end position="773"/>
    </location>
</feature>
<dbReference type="EMBL" id="CAJQZP010000209">
    <property type="protein sequence ID" value="CAG4945591.1"/>
    <property type="molecule type" value="Genomic_DNA"/>
</dbReference>
<dbReference type="PROSITE" id="PS51253">
    <property type="entry name" value="HTH_CENPB"/>
    <property type="match status" value="1"/>
</dbReference>
<dbReference type="OrthoDB" id="71166at2759"/>
<protein>
    <submittedName>
        <fullName evidence="7">(apollo) hypothetical protein</fullName>
    </submittedName>
</protein>
<comment type="caution">
    <text evidence="7">The sequence shown here is derived from an EMBL/GenBank/DDBJ whole genome shotgun (WGS) entry which is preliminary data.</text>
</comment>
<dbReference type="InterPro" id="IPR050863">
    <property type="entry name" value="CenT-Element_Derived"/>
</dbReference>
<sequence length="899" mass="101781">MISCLVRWRLKKDYKPEQMAHAIEAVRKEGQSVSAAAKRFGVPRITLHNKISGKSPMVCTMGPSTVLTTVEEDLLVKWAIASAERRFPITREQLLDSVQRIVTVQRKSTPFTANRPGKKWFSSFIKRHPILAERTAENLSAARNEVTEEQINNWFKEVDEYLAEKGLLEALKEPSRVFNADESAFFLAPKPGRVLVRRGEKHVYAASGDEKENLTVLLTANAAGTLAPPMIVFAYDRVPDRISSSVPGEWGIGKSETGWMTGETFYEFVTTIFNPWLIVKGIQKPILFFVDGHRSHLTLHLSKFCSENDIEIIALYPNSTHILQPMDISLFRPLKVYYRKAVIQWKMENSGNKLKKENFAPVFQKALKNITTDCIKNGFRGGGLHPYGPQYIDMSKLTKRNTVSDLANENQNEERSHFLQFLETEITKHFGQEKLDLFNSLYYEGRNVLENMALDEDLNLYIVWAHNKQMSISLESSSAPAALNRESSPTSDNVLYNNTCIMQENVMPTDFDDNGKVSSALDLIAPSTSALDGVSETVAFIPTPNTPSKVDEAISDAKSHNDTTSDILGSTVPSVSEMPSQETEKIPIEDTRVTIGSTVTSSIEITTSDTLARVDGSLSLAAKTPAKNTISNALGVTVPSPFKKCLFWPDNESTKKTKKKKEKLPSAVTSKAWQEYHEKKAAEKKRILEEKELKAKQRIEKKNIKEKLAKEKKDKTKSKKPKMPEISSSEDTEAEIEYIESGESEWNEETESNTYQGEILEKQNERKAMDKKKISVQRKRKRSITEDSNSESELPLTQIAHSNKVKNAKKDINKGSFVIIMYEGEYFPGKIENKERGLFEISTMVLSNGNTFRWPERPDKIWYKTTDIVEVINPPIKHNNRGFYKVPEMEKFLPDIYMT</sequence>
<dbReference type="PANTHER" id="PTHR19303:SF74">
    <property type="entry name" value="POGO TRANSPOSABLE ELEMENT WITH KRAB DOMAIN"/>
    <property type="match status" value="1"/>
</dbReference>
<dbReference type="Pfam" id="PF05225">
    <property type="entry name" value="HTH_psq"/>
    <property type="match status" value="1"/>
</dbReference>
<reference evidence="7" key="1">
    <citation type="submission" date="2021-04" db="EMBL/GenBank/DDBJ databases">
        <authorList>
            <person name="Tunstrom K."/>
        </authorList>
    </citation>
    <scope>NUCLEOTIDE SEQUENCE</scope>
</reference>
<evidence type="ECO:0000256" key="1">
    <source>
        <dbReference type="ARBA" id="ARBA00004123"/>
    </source>
</evidence>
<feature type="domain" description="HTH CENPB-type" evidence="6">
    <location>
        <begin position="59"/>
        <end position="134"/>
    </location>
</feature>
<keyword evidence="4" id="KW-0175">Coiled coil</keyword>
<evidence type="ECO:0000256" key="4">
    <source>
        <dbReference type="SAM" id="Coils"/>
    </source>
</evidence>
<dbReference type="InterPro" id="IPR007889">
    <property type="entry name" value="HTH_Psq"/>
</dbReference>
<dbReference type="InterPro" id="IPR004875">
    <property type="entry name" value="DDE_SF_endonuclease_dom"/>
</dbReference>
<dbReference type="Pfam" id="PF03221">
    <property type="entry name" value="HTH_Tnp_Tc5"/>
    <property type="match status" value="1"/>
</dbReference>
<accession>A0A8S3W7T3</accession>
<name>A0A8S3W7T3_PARAO</name>
<comment type="subcellular location">
    <subcellularLocation>
        <location evidence="1">Nucleus</location>
    </subcellularLocation>
</comment>
<keyword evidence="8" id="KW-1185">Reference proteome</keyword>
<evidence type="ECO:0000256" key="2">
    <source>
        <dbReference type="ARBA" id="ARBA00023125"/>
    </source>
</evidence>
<dbReference type="PANTHER" id="PTHR19303">
    <property type="entry name" value="TRANSPOSON"/>
    <property type="match status" value="1"/>
</dbReference>
<dbReference type="Proteomes" id="UP000691718">
    <property type="component" value="Unassembled WGS sequence"/>
</dbReference>
<organism evidence="7 8">
    <name type="scientific">Parnassius apollo</name>
    <name type="common">Apollo butterfly</name>
    <name type="synonym">Papilio apollo</name>
    <dbReference type="NCBI Taxonomy" id="110799"/>
    <lineage>
        <taxon>Eukaryota</taxon>
        <taxon>Metazoa</taxon>
        <taxon>Ecdysozoa</taxon>
        <taxon>Arthropoda</taxon>
        <taxon>Hexapoda</taxon>
        <taxon>Insecta</taxon>
        <taxon>Pterygota</taxon>
        <taxon>Neoptera</taxon>
        <taxon>Endopterygota</taxon>
        <taxon>Lepidoptera</taxon>
        <taxon>Glossata</taxon>
        <taxon>Ditrysia</taxon>
        <taxon>Papilionoidea</taxon>
        <taxon>Papilionidae</taxon>
        <taxon>Parnassiinae</taxon>
        <taxon>Parnassini</taxon>
        <taxon>Parnassius</taxon>
        <taxon>Parnassius</taxon>
    </lineage>
</organism>
<feature type="region of interest" description="Disordered" evidence="5">
    <location>
        <begin position="762"/>
        <end position="795"/>
    </location>
</feature>
<evidence type="ECO:0000313" key="8">
    <source>
        <dbReference type="Proteomes" id="UP000691718"/>
    </source>
</evidence>
<evidence type="ECO:0000313" key="7">
    <source>
        <dbReference type="EMBL" id="CAG4945591.1"/>
    </source>
</evidence>
<dbReference type="AlphaFoldDB" id="A0A8S3W7T3"/>
<dbReference type="SMART" id="SM00674">
    <property type="entry name" value="CENPB"/>
    <property type="match status" value="1"/>
</dbReference>